<evidence type="ECO:0000313" key="6">
    <source>
        <dbReference type="Proteomes" id="UP000306113"/>
    </source>
</evidence>
<dbReference type="InterPro" id="IPR036388">
    <property type="entry name" value="WH-like_DNA-bd_sf"/>
</dbReference>
<gene>
    <name evidence="5" type="ORF">E7681_02750</name>
</gene>
<evidence type="ECO:0000256" key="1">
    <source>
        <dbReference type="ARBA" id="ARBA00023015"/>
    </source>
</evidence>
<keyword evidence="3" id="KW-0804">Transcription</keyword>
<evidence type="ECO:0000313" key="5">
    <source>
        <dbReference type="EMBL" id="THD76775.1"/>
    </source>
</evidence>
<dbReference type="Gene3D" id="1.10.10.10">
    <property type="entry name" value="Winged helix-like DNA-binding domain superfamily/Winged helix DNA-binding domain"/>
    <property type="match status" value="1"/>
</dbReference>
<protein>
    <submittedName>
        <fullName evidence="5">FCD domain-containing protein</fullName>
    </submittedName>
</protein>
<sequence>MVISLCEHGGMQGEAVSFLKDINDLDGESQSRTTIEAVYEALRGAILSGEIEPESRLRVEVLRKTFGVGASTVREALSRLLVENLVTTEGQRGFRAALVSVADFKNIVEMRALLEAKAVRESIQKGDDEWESAFVAAHHRLAKIETEMEGREEQAVAEWERRNRAFHNAMIGACTNAWLLNFREILYSHSIRYLHIAITDRSIPRDVRSEHQAIFDAVIARNADLAEKLTIEHIYRSVPVIEARLSALEAKG</sequence>
<proteinExistence type="predicted"/>
<dbReference type="SMART" id="SM00345">
    <property type="entry name" value="HTH_GNTR"/>
    <property type="match status" value="1"/>
</dbReference>
<organism evidence="5 6">
    <name type="scientific">Thalassobius vesicularis</name>
    <dbReference type="NCBI Taxonomy" id="1294297"/>
    <lineage>
        <taxon>Bacteria</taxon>
        <taxon>Pseudomonadati</taxon>
        <taxon>Pseudomonadota</taxon>
        <taxon>Alphaproteobacteria</taxon>
        <taxon>Rhodobacterales</taxon>
        <taxon>Roseobacteraceae</taxon>
        <taxon>Thalassovita</taxon>
    </lineage>
</organism>
<dbReference type="Proteomes" id="UP000306113">
    <property type="component" value="Unassembled WGS sequence"/>
</dbReference>
<dbReference type="Pfam" id="PF00392">
    <property type="entry name" value="GntR"/>
    <property type="match status" value="1"/>
</dbReference>
<keyword evidence="6" id="KW-1185">Reference proteome</keyword>
<dbReference type="SUPFAM" id="SSF48008">
    <property type="entry name" value="GntR ligand-binding domain-like"/>
    <property type="match status" value="1"/>
</dbReference>
<evidence type="ECO:0000256" key="3">
    <source>
        <dbReference type="ARBA" id="ARBA00023163"/>
    </source>
</evidence>
<reference evidence="5 6" key="1">
    <citation type="submission" date="2019-04" db="EMBL/GenBank/DDBJ databases">
        <title>Draft genome sequence of Youngimonas vesicularis.</title>
        <authorList>
            <person name="Hameed A."/>
        </authorList>
    </citation>
    <scope>NUCLEOTIDE SEQUENCE [LARGE SCALE GENOMIC DNA]</scope>
    <source>
        <strain evidence="5 6">CC-AMW-E</strain>
    </source>
</reference>
<dbReference type="Gene3D" id="1.20.120.530">
    <property type="entry name" value="GntR ligand-binding domain-like"/>
    <property type="match status" value="1"/>
</dbReference>
<dbReference type="GO" id="GO:0003677">
    <property type="term" value="F:DNA binding"/>
    <property type="evidence" value="ECO:0007669"/>
    <property type="project" value="UniProtKB-KW"/>
</dbReference>
<dbReference type="InterPro" id="IPR011711">
    <property type="entry name" value="GntR_C"/>
</dbReference>
<dbReference type="OrthoDB" id="8638122at2"/>
<dbReference type="InterPro" id="IPR036390">
    <property type="entry name" value="WH_DNA-bd_sf"/>
</dbReference>
<dbReference type="AlphaFoldDB" id="A0A4V3UZG4"/>
<dbReference type="PROSITE" id="PS50949">
    <property type="entry name" value="HTH_GNTR"/>
    <property type="match status" value="1"/>
</dbReference>
<dbReference type="SUPFAM" id="SSF46785">
    <property type="entry name" value="Winged helix' DNA-binding domain"/>
    <property type="match status" value="1"/>
</dbReference>
<keyword evidence="2" id="KW-0238">DNA-binding</keyword>
<dbReference type="Pfam" id="PF07729">
    <property type="entry name" value="FCD"/>
    <property type="match status" value="1"/>
</dbReference>
<dbReference type="GO" id="GO:0003700">
    <property type="term" value="F:DNA-binding transcription factor activity"/>
    <property type="evidence" value="ECO:0007669"/>
    <property type="project" value="InterPro"/>
</dbReference>
<name>A0A4V3UZG4_9RHOB</name>
<dbReference type="InterPro" id="IPR008920">
    <property type="entry name" value="TF_FadR/GntR_C"/>
</dbReference>
<comment type="caution">
    <text evidence="5">The sequence shown here is derived from an EMBL/GenBank/DDBJ whole genome shotgun (WGS) entry which is preliminary data.</text>
</comment>
<feature type="domain" description="HTH gntR-type" evidence="4">
    <location>
        <begin position="32"/>
        <end position="99"/>
    </location>
</feature>
<dbReference type="InterPro" id="IPR000524">
    <property type="entry name" value="Tscrpt_reg_HTH_GntR"/>
</dbReference>
<dbReference type="PANTHER" id="PTHR43537:SF20">
    <property type="entry name" value="HTH-TYPE TRANSCRIPTIONAL REPRESSOR GLAR"/>
    <property type="match status" value="1"/>
</dbReference>
<dbReference type="PANTHER" id="PTHR43537">
    <property type="entry name" value="TRANSCRIPTIONAL REGULATOR, GNTR FAMILY"/>
    <property type="match status" value="1"/>
</dbReference>
<evidence type="ECO:0000256" key="2">
    <source>
        <dbReference type="ARBA" id="ARBA00023125"/>
    </source>
</evidence>
<evidence type="ECO:0000259" key="4">
    <source>
        <dbReference type="PROSITE" id="PS50949"/>
    </source>
</evidence>
<keyword evidence="1" id="KW-0805">Transcription regulation</keyword>
<accession>A0A4V3UZG4</accession>
<dbReference type="EMBL" id="SSMD01000001">
    <property type="protein sequence ID" value="THD76775.1"/>
    <property type="molecule type" value="Genomic_DNA"/>
</dbReference>
<dbReference type="SMART" id="SM00895">
    <property type="entry name" value="FCD"/>
    <property type="match status" value="1"/>
</dbReference>